<reference evidence="1 2" key="1">
    <citation type="journal article" date="2021" name="Nat. Plants">
        <title>The Taxus genome provides insights into paclitaxel biosynthesis.</title>
        <authorList>
            <person name="Xiong X."/>
            <person name="Gou J."/>
            <person name="Liao Q."/>
            <person name="Li Y."/>
            <person name="Zhou Q."/>
            <person name="Bi G."/>
            <person name="Li C."/>
            <person name="Du R."/>
            <person name="Wang X."/>
            <person name="Sun T."/>
            <person name="Guo L."/>
            <person name="Liang H."/>
            <person name="Lu P."/>
            <person name="Wu Y."/>
            <person name="Zhang Z."/>
            <person name="Ro D.K."/>
            <person name="Shang Y."/>
            <person name="Huang S."/>
            <person name="Yan J."/>
        </authorList>
    </citation>
    <scope>NUCLEOTIDE SEQUENCE [LARGE SCALE GENOMIC DNA]</scope>
    <source>
        <strain evidence="1">Ta-2019</strain>
    </source>
</reference>
<name>A0AA38CGV6_TAXCH</name>
<protein>
    <submittedName>
        <fullName evidence="1">Uncharacterized protein</fullName>
    </submittedName>
</protein>
<feature type="non-terminal residue" evidence="1">
    <location>
        <position position="1"/>
    </location>
</feature>
<gene>
    <name evidence="1" type="ORF">KI387_040141</name>
</gene>
<proteinExistence type="predicted"/>
<accession>A0AA38CGV6</accession>
<feature type="non-terminal residue" evidence="1">
    <location>
        <position position="70"/>
    </location>
</feature>
<dbReference type="AlphaFoldDB" id="A0AA38CGV6"/>
<organism evidence="1 2">
    <name type="scientific">Taxus chinensis</name>
    <name type="common">Chinese yew</name>
    <name type="synonym">Taxus wallichiana var. chinensis</name>
    <dbReference type="NCBI Taxonomy" id="29808"/>
    <lineage>
        <taxon>Eukaryota</taxon>
        <taxon>Viridiplantae</taxon>
        <taxon>Streptophyta</taxon>
        <taxon>Embryophyta</taxon>
        <taxon>Tracheophyta</taxon>
        <taxon>Spermatophyta</taxon>
        <taxon>Pinopsida</taxon>
        <taxon>Pinidae</taxon>
        <taxon>Conifers II</taxon>
        <taxon>Cupressales</taxon>
        <taxon>Taxaceae</taxon>
        <taxon>Taxus</taxon>
    </lineage>
</organism>
<dbReference type="EMBL" id="JAHRHJ020000011">
    <property type="protein sequence ID" value="KAH9296553.1"/>
    <property type="molecule type" value="Genomic_DNA"/>
</dbReference>
<comment type="caution">
    <text evidence="1">The sequence shown here is derived from an EMBL/GenBank/DDBJ whole genome shotgun (WGS) entry which is preliminary data.</text>
</comment>
<sequence length="70" mass="7694">FELEPAFDASKPVRLVTACSSTSVPITVSHVVYPTSAQLHSFFEKHTTAFRSRMLRSMGLTSGVIGRHSQ</sequence>
<evidence type="ECO:0000313" key="2">
    <source>
        <dbReference type="Proteomes" id="UP000824469"/>
    </source>
</evidence>
<keyword evidence="2" id="KW-1185">Reference proteome</keyword>
<evidence type="ECO:0000313" key="1">
    <source>
        <dbReference type="EMBL" id="KAH9296553.1"/>
    </source>
</evidence>
<dbReference type="Proteomes" id="UP000824469">
    <property type="component" value="Unassembled WGS sequence"/>
</dbReference>